<dbReference type="PhylomeDB" id="T1J407"/>
<dbReference type="Gene3D" id="2.20.110.10">
    <property type="entry name" value="Histone H3 K4-specific methyltransferase SET7/9 N-terminal domain"/>
    <property type="match status" value="1"/>
</dbReference>
<dbReference type="InterPro" id="IPR042814">
    <property type="entry name" value="Morn5"/>
</dbReference>
<dbReference type="GO" id="GO:0031514">
    <property type="term" value="C:motile cilium"/>
    <property type="evidence" value="ECO:0007669"/>
    <property type="project" value="UniProtKB-SubCell"/>
</dbReference>
<proteinExistence type="predicted"/>
<evidence type="ECO:0008006" key="7">
    <source>
        <dbReference type="Google" id="ProtNLM"/>
    </source>
</evidence>
<sequence>MTFCVIDTSQIKLMEYIGSSYKGKRDLHRHFDDNKGTYNYPTKSKFRGEFKDGQFEGKGVVYLENGTEFKGQWSEGCYTSGNIIFSDGLQWKHHDWVYCAPQDRRFYSETVNGLRPAGCSKFTDKDPSPKIPDRCYDTGDGFYDPKTGIVTGYKGKFLRHASRFYGQK</sequence>
<evidence type="ECO:0000313" key="6">
    <source>
        <dbReference type="Proteomes" id="UP000014500"/>
    </source>
</evidence>
<keyword evidence="6" id="KW-1185">Reference proteome</keyword>
<evidence type="ECO:0000256" key="1">
    <source>
        <dbReference type="ARBA" id="ARBA00004230"/>
    </source>
</evidence>
<evidence type="ECO:0000313" key="5">
    <source>
        <dbReference type="EnsemblMetazoa" id="SMAR008334-PA"/>
    </source>
</evidence>
<evidence type="ECO:0000256" key="2">
    <source>
        <dbReference type="ARBA" id="ARBA00022846"/>
    </source>
</evidence>
<comment type="subcellular location">
    <subcellularLocation>
        <location evidence="1">Cell projection</location>
        <location evidence="1">Cilium</location>
        <location evidence="1">Flagellum</location>
    </subcellularLocation>
</comment>
<dbReference type="HOGENOM" id="CLU_117237_0_0_1"/>
<keyword evidence="4" id="KW-0966">Cell projection</keyword>
<dbReference type="eggNOG" id="KOG0231">
    <property type="taxonomic scope" value="Eukaryota"/>
</dbReference>
<reference evidence="5" key="2">
    <citation type="submission" date="2015-02" db="UniProtKB">
        <authorList>
            <consortium name="EnsemblMetazoa"/>
        </authorList>
    </citation>
    <scope>IDENTIFICATION</scope>
</reference>
<dbReference type="Proteomes" id="UP000014500">
    <property type="component" value="Unassembled WGS sequence"/>
</dbReference>
<dbReference type="AlphaFoldDB" id="T1J407"/>
<organism evidence="5 6">
    <name type="scientific">Strigamia maritima</name>
    <name type="common">European centipede</name>
    <name type="synonym">Geophilus maritimus</name>
    <dbReference type="NCBI Taxonomy" id="126957"/>
    <lineage>
        <taxon>Eukaryota</taxon>
        <taxon>Metazoa</taxon>
        <taxon>Ecdysozoa</taxon>
        <taxon>Arthropoda</taxon>
        <taxon>Myriapoda</taxon>
        <taxon>Chilopoda</taxon>
        <taxon>Pleurostigmophora</taxon>
        <taxon>Geophilomorpha</taxon>
        <taxon>Linotaeniidae</taxon>
        <taxon>Strigamia</taxon>
    </lineage>
</organism>
<evidence type="ECO:0000256" key="4">
    <source>
        <dbReference type="ARBA" id="ARBA00023273"/>
    </source>
</evidence>
<reference evidence="6" key="1">
    <citation type="submission" date="2011-05" db="EMBL/GenBank/DDBJ databases">
        <authorList>
            <person name="Richards S.R."/>
            <person name="Qu J."/>
            <person name="Jiang H."/>
            <person name="Jhangiani S.N."/>
            <person name="Agravi P."/>
            <person name="Goodspeed R."/>
            <person name="Gross S."/>
            <person name="Mandapat C."/>
            <person name="Jackson L."/>
            <person name="Mathew T."/>
            <person name="Pu L."/>
            <person name="Thornton R."/>
            <person name="Saada N."/>
            <person name="Wilczek-Boney K.B."/>
            <person name="Lee S."/>
            <person name="Kovar C."/>
            <person name="Wu Y."/>
            <person name="Scherer S.E."/>
            <person name="Worley K.C."/>
            <person name="Muzny D.M."/>
            <person name="Gibbs R."/>
        </authorList>
    </citation>
    <scope>NUCLEOTIDE SEQUENCE</scope>
    <source>
        <strain evidence="6">Brora</strain>
    </source>
</reference>
<dbReference type="PANTHER" id="PTHR46437:SF1">
    <property type="entry name" value="MORN REPEAT-CONTAINING PROTEIN 5"/>
    <property type="match status" value="1"/>
</dbReference>
<dbReference type="OMA" id="NGRMEGK"/>
<accession>T1J407</accession>
<dbReference type="STRING" id="126957.T1J407"/>
<keyword evidence="3" id="KW-0969">Cilium</keyword>
<keyword evidence="2" id="KW-0282">Flagellum</keyword>
<name>T1J407_STRMM</name>
<evidence type="ECO:0000256" key="3">
    <source>
        <dbReference type="ARBA" id="ARBA00023069"/>
    </source>
</evidence>
<dbReference type="PANTHER" id="PTHR46437">
    <property type="entry name" value="MORN REPEAT-CONTAINING PROTEIN 5"/>
    <property type="match status" value="1"/>
</dbReference>
<dbReference type="SUPFAM" id="SSF82185">
    <property type="entry name" value="Histone H3 K4-specific methyltransferase SET7/9 N-terminal domain"/>
    <property type="match status" value="1"/>
</dbReference>
<dbReference type="EnsemblMetazoa" id="SMAR008334-RA">
    <property type="protein sequence ID" value="SMAR008334-PA"/>
    <property type="gene ID" value="SMAR008334"/>
</dbReference>
<protein>
    <recommendedName>
        <fullName evidence="7">MORN repeat-containing protein 5</fullName>
    </recommendedName>
</protein>
<dbReference type="EMBL" id="JH431833">
    <property type="status" value="NOT_ANNOTATED_CDS"/>
    <property type="molecule type" value="Genomic_DNA"/>
</dbReference>